<reference evidence="2" key="2">
    <citation type="submission" date="2023-06" db="EMBL/GenBank/DDBJ databases">
        <authorList>
            <consortium name="Lawrence Berkeley National Laboratory"/>
            <person name="Haridas S."/>
            <person name="Hensen N."/>
            <person name="Bonometti L."/>
            <person name="Westerberg I."/>
            <person name="Brannstrom I.O."/>
            <person name="Guillou S."/>
            <person name="Cros-Aarteil S."/>
            <person name="Calhoun S."/>
            <person name="Kuo A."/>
            <person name="Mondo S."/>
            <person name="Pangilinan J."/>
            <person name="Riley R."/>
            <person name="Labutti K."/>
            <person name="Andreopoulos B."/>
            <person name="Lipzen A."/>
            <person name="Chen C."/>
            <person name="Yanf M."/>
            <person name="Daum C."/>
            <person name="Ng V."/>
            <person name="Clum A."/>
            <person name="Steindorff A."/>
            <person name="Ohm R."/>
            <person name="Martin F."/>
            <person name="Silar P."/>
            <person name="Natvig D."/>
            <person name="Lalanne C."/>
            <person name="Gautier V."/>
            <person name="Ament-Velasquez S.L."/>
            <person name="Kruys A."/>
            <person name="Hutchinson M.I."/>
            <person name="Powell A.J."/>
            <person name="Barry K."/>
            <person name="Miller A.N."/>
            <person name="Grigoriev I.V."/>
            <person name="Debuchy R."/>
            <person name="Gladieux P."/>
            <person name="Thoren M.H."/>
            <person name="Johannesson H."/>
        </authorList>
    </citation>
    <scope>NUCLEOTIDE SEQUENCE</scope>
    <source>
        <strain evidence="2">CBS 958.72</strain>
    </source>
</reference>
<feature type="chain" id="PRO_5041902192" evidence="1">
    <location>
        <begin position="20"/>
        <end position="179"/>
    </location>
</feature>
<reference evidence="2" key="1">
    <citation type="journal article" date="2023" name="Mol. Phylogenet. Evol.">
        <title>Genome-scale phylogeny and comparative genomics of the fungal order Sordariales.</title>
        <authorList>
            <person name="Hensen N."/>
            <person name="Bonometti L."/>
            <person name="Westerberg I."/>
            <person name="Brannstrom I.O."/>
            <person name="Guillou S."/>
            <person name="Cros-Aarteil S."/>
            <person name="Calhoun S."/>
            <person name="Haridas S."/>
            <person name="Kuo A."/>
            <person name="Mondo S."/>
            <person name="Pangilinan J."/>
            <person name="Riley R."/>
            <person name="LaButti K."/>
            <person name="Andreopoulos B."/>
            <person name="Lipzen A."/>
            <person name="Chen C."/>
            <person name="Yan M."/>
            <person name="Daum C."/>
            <person name="Ng V."/>
            <person name="Clum A."/>
            <person name="Steindorff A."/>
            <person name="Ohm R.A."/>
            <person name="Martin F."/>
            <person name="Silar P."/>
            <person name="Natvig D.O."/>
            <person name="Lalanne C."/>
            <person name="Gautier V."/>
            <person name="Ament-Velasquez S.L."/>
            <person name="Kruys A."/>
            <person name="Hutchinson M.I."/>
            <person name="Powell A.J."/>
            <person name="Barry K."/>
            <person name="Miller A.N."/>
            <person name="Grigoriev I.V."/>
            <person name="Debuchy R."/>
            <person name="Gladieux P."/>
            <person name="Hiltunen Thoren M."/>
            <person name="Johannesson H."/>
        </authorList>
    </citation>
    <scope>NUCLEOTIDE SEQUENCE</scope>
    <source>
        <strain evidence="2">CBS 958.72</strain>
    </source>
</reference>
<keyword evidence="1" id="KW-0732">Signal</keyword>
<evidence type="ECO:0000313" key="2">
    <source>
        <dbReference type="EMBL" id="KAK3376310.1"/>
    </source>
</evidence>
<evidence type="ECO:0000256" key="1">
    <source>
        <dbReference type="SAM" id="SignalP"/>
    </source>
</evidence>
<name>A0AAE0KI82_9PEZI</name>
<sequence>MKYTTALVFSLSLFSWCKAFVVPIGLDDGTYFQALDDKGSAIGEPVLQEEVATRDASFPTGGGSARVAKRQLASPAAFCHSRSYNGNGYSDALYKFDLMCDLGVEYPTYYAAFRTSGGTVAYMCNYENHNRCWRSEFDQVNVLLDAVCGWNVAGWVVLDLYKKSYGRDVQVENWLQGTK</sequence>
<accession>A0AAE0KI82</accession>
<evidence type="ECO:0000313" key="3">
    <source>
        <dbReference type="Proteomes" id="UP001287356"/>
    </source>
</evidence>
<dbReference type="Proteomes" id="UP001287356">
    <property type="component" value="Unassembled WGS sequence"/>
</dbReference>
<dbReference type="AlphaFoldDB" id="A0AAE0KI82"/>
<dbReference type="EMBL" id="JAULSN010000003">
    <property type="protein sequence ID" value="KAK3376310.1"/>
    <property type="molecule type" value="Genomic_DNA"/>
</dbReference>
<keyword evidence="3" id="KW-1185">Reference proteome</keyword>
<comment type="caution">
    <text evidence="2">The sequence shown here is derived from an EMBL/GenBank/DDBJ whole genome shotgun (WGS) entry which is preliminary data.</text>
</comment>
<gene>
    <name evidence="2" type="ORF">B0T24DRAFT_665299</name>
</gene>
<feature type="signal peptide" evidence="1">
    <location>
        <begin position="1"/>
        <end position="19"/>
    </location>
</feature>
<protein>
    <submittedName>
        <fullName evidence="2">Uncharacterized protein</fullName>
    </submittedName>
</protein>
<organism evidence="2 3">
    <name type="scientific">Lasiosphaeria ovina</name>
    <dbReference type="NCBI Taxonomy" id="92902"/>
    <lineage>
        <taxon>Eukaryota</taxon>
        <taxon>Fungi</taxon>
        <taxon>Dikarya</taxon>
        <taxon>Ascomycota</taxon>
        <taxon>Pezizomycotina</taxon>
        <taxon>Sordariomycetes</taxon>
        <taxon>Sordariomycetidae</taxon>
        <taxon>Sordariales</taxon>
        <taxon>Lasiosphaeriaceae</taxon>
        <taxon>Lasiosphaeria</taxon>
    </lineage>
</organism>
<proteinExistence type="predicted"/>